<dbReference type="GO" id="GO:0061630">
    <property type="term" value="F:ubiquitin protein ligase activity"/>
    <property type="evidence" value="ECO:0007669"/>
    <property type="project" value="UniProtKB-EC"/>
</dbReference>
<dbReference type="Gene3D" id="3.10.20.90">
    <property type="entry name" value="Phosphatidylinositol 3-kinase Catalytic Subunit, Chain A, domain 1"/>
    <property type="match status" value="1"/>
</dbReference>
<dbReference type="KEGG" id="aten:116300384"/>
<keyword evidence="6" id="KW-0808">Transferase</keyword>
<dbReference type="PRINTS" id="PR00935">
    <property type="entry name" value="BAND41"/>
</dbReference>
<dbReference type="Proteomes" id="UP000515163">
    <property type="component" value="Unplaced"/>
</dbReference>
<dbReference type="Gene3D" id="3.30.40.10">
    <property type="entry name" value="Zinc/RING finger domain, C3HC4 (zinc finger)"/>
    <property type="match status" value="1"/>
</dbReference>
<dbReference type="FunCoup" id="A0A6P8IF15">
    <property type="interactions" value="674"/>
</dbReference>
<dbReference type="InterPro" id="IPR013083">
    <property type="entry name" value="Znf_RING/FYVE/PHD"/>
</dbReference>
<evidence type="ECO:0000256" key="8">
    <source>
        <dbReference type="ARBA" id="ARBA00022786"/>
    </source>
</evidence>
<evidence type="ECO:0000256" key="1">
    <source>
        <dbReference type="ARBA" id="ARBA00000900"/>
    </source>
</evidence>
<dbReference type="CDD" id="cd17104">
    <property type="entry name" value="FERM_F1_MYLIP"/>
    <property type="match status" value="1"/>
</dbReference>
<keyword evidence="7 10" id="KW-0479">Metal-binding</keyword>
<evidence type="ECO:0000256" key="6">
    <source>
        <dbReference type="ARBA" id="ARBA00022679"/>
    </source>
</evidence>
<feature type="domain" description="FERM" evidence="11">
    <location>
        <begin position="1"/>
        <end position="279"/>
    </location>
</feature>
<dbReference type="PRINTS" id="PR00661">
    <property type="entry name" value="ERMFAMILY"/>
</dbReference>
<dbReference type="InterPro" id="IPR014352">
    <property type="entry name" value="FERM/acyl-CoA-bd_prot_sf"/>
</dbReference>
<dbReference type="GO" id="GO:0008092">
    <property type="term" value="F:cytoskeletal protein binding"/>
    <property type="evidence" value="ECO:0007669"/>
    <property type="project" value="InterPro"/>
</dbReference>
<dbReference type="SMART" id="SM00295">
    <property type="entry name" value="B41"/>
    <property type="match status" value="1"/>
</dbReference>
<dbReference type="InterPro" id="IPR035963">
    <property type="entry name" value="FERM_2"/>
</dbReference>
<dbReference type="UniPathway" id="UPA00143"/>
<dbReference type="OrthoDB" id="10037309at2759"/>
<dbReference type="CDD" id="cd14473">
    <property type="entry name" value="FERM_B-lobe"/>
    <property type="match status" value="1"/>
</dbReference>
<dbReference type="GO" id="GO:0008270">
    <property type="term" value="F:zinc ion binding"/>
    <property type="evidence" value="ECO:0007669"/>
    <property type="project" value="UniProtKB-KW"/>
</dbReference>
<dbReference type="GO" id="GO:0006511">
    <property type="term" value="P:ubiquitin-dependent protein catabolic process"/>
    <property type="evidence" value="ECO:0007669"/>
    <property type="project" value="TreeGrafter"/>
</dbReference>
<sequence>MWCFVSLPDSVITEFELTEKALGQQLLDQVCQRLGIIEVDYFGLQFSGPKGETLWLNTRNRISRQVSGNPPYRLSFRVKFFVQPHFLLQDSSRHLYFLHLKKDFTDGKITSLQSRIAHLYALIAQALNGDHTDGHSPCSYCKNSDGECRKNWTSDSVATAHAKLRGLKPSTAEYEFLKELADLENYGTEFHTARNTEGNHSNIGVSSKELRIYDAEFNFVESISYNGLKMATHTGKILYLTIMGCDGDHILELKLHTQGAACALYRSITEYHAFYRCETVRNAVKCQFTRDFKETFFSLFNEEESDKKYIFDVRRTCKEVYDHCRRVLYNQGYDPIHMVPYTLEQNVSVQLEGNGIEQESELKEKLNKMEHDLRCKICMDADISTVFCPCGHMVSCDVCADQLEMCPVCRSSIGKAQKAFLPVTMAT</sequence>
<dbReference type="InterPro" id="IPR018979">
    <property type="entry name" value="FERM_N"/>
</dbReference>
<dbReference type="InterPro" id="IPR000299">
    <property type="entry name" value="FERM_domain"/>
</dbReference>
<dbReference type="PANTHER" id="PTHR23280:SF13">
    <property type="entry name" value="E3 UBIQUITIN-PROTEIN LIGASE MYLIP"/>
    <property type="match status" value="1"/>
</dbReference>
<dbReference type="InterPro" id="IPR041790">
    <property type="entry name" value="MYLIP_FERM_C"/>
</dbReference>
<evidence type="ECO:0000256" key="7">
    <source>
        <dbReference type="ARBA" id="ARBA00022771"/>
    </source>
</evidence>
<dbReference type="Pfam" id="PF00373">
    <property type="entry name" value="FERM_M"/>
    <property type="match status" value="1"/>
</dbReference>
<gene>
    <name evidence="14" type="primary">LOC116300384</name>
</gene>
<comment type="catalytic activity">
    <reaction evidence="1">
        <text>S-ubiquitinyl-[E2 ubiquitin-conjugating enzyme]-L-cysteine + [acceptor protein]-L-lysine = [E2 ubiquitin-conjugating enzyme]-L-cysteine + N(6)-ubiquitinyl-[acceptor protein]-L-lysine.</text>
        <dbReference type="EC" id="2.3.2.27"/>
    </reaction>
</comment>
<dbReference type="SMART" id="SM00184">
    <property type="entry name" value="RING"/>
    <property type="match status" value="1"/>
</dbReference>
<evidence type="ECO:0000259" key="11">
    <source>
        <dbReference type="PROSITE" id="PS50057"/>
    </source>
</evidence>
<dbReference type="PROSITE" id="PS50057">
    <property type="entry name" value="FERM_3"/>
    <property type="match status" value="1"/>
</dbReference>
<dbReference type="SUPFAM" id="SSF47031">
    <property type="entry name" value="Second domain of FERM"/>
    <property type="match status" value="1"/>
</dbReference>
<dbReference type="EC" id="2.3.2.27" evidence="4"/>
<accession>A0A6P8IF15</accession>
<evidence type="ECO:0000259" key="12">
    <source>
        <dbReference type="PROSITE" id="PS50089"/>
    </source>
</evidence>
<keyword evidence="9" id="KW-0862">Zinc</keyword>
<dbReference type="SUPFAM" id="SSF57850">
    <property type="entry name" value="RING/U-box"/>
    <property type="match status" value="1"/>
</dbReference>
<dbReference type="SUPFAM" id="SSF50729">
    <property type="entry name" value="PH domain-like"/>
    <property type="match status" value="1"/>
</dbReference>
<dbReference type="InterPro" id="IPR011993">
    <property type="entry name" value="PH-like_dom_sf"/>
</dbReference>
<feature type="domain" description="RING-type" evidence="12">
    <location>
        <begin position="375"/>
        <end position="410"/>
    </location>
</feature>
<evidence type="ECO:0000256" key="4">
    <source>
        <dbReference type="ARBA" id="ARBA00012483"/>
    </source>
</evidence>
<keyword evidence="8" id="KW-0833">Ubl conjugation pathway</keyword>
<dbReference type="Gene3D" id="1.20.80.10">
    <property type="match status" value="1"/>
</dbReference>
<evidence type="ECO:0000256" key="10">
    <source>
        <dbReference type="PROSITE-ProRule" id="PRU00175"/>
    </source>
</evidence>
<dbReference type="Gene3D" id="2.30.29.30">
    <property type="entry name" value="Pleckstrin-homology domain (PH domain)/Phosphotyrosine-binding domain (PTB)"/>
    <property type="match status" value="1"/>
</dbReference>
<evidence type="ECO:0000313" key="13">
    <source>
        <dbReference type="Proteomes" id="UP000515163"/>
    </source>
</evidence>
<dbReference type="PROSITE" id="PS50089">
    <property type="entry name" value="ZF_RING_2"/>
    <property type="match status" value="1"/>
</dbReference>
<dbReference type="InterPro" id="IPR001841">
    <property type="entry name" value="Znf_RING"/>
</dbReference>
<proteinExistence type="predicted"/>
<comment type="subcellular location">
    <subcellularLocation>
        <location evidence="2">Cytoplasm</location>
    </subcellularLocation>
</comment>
<dbReference type="GO" id="GO:0016567">
    <property type="term" value="P:protein ubiquitination"/>
    <property type="evidence" value="ECO:0007669"/>
    <property type="project" value="UniProtKB-UniPathway"/>
</dbReference>
<dbReference type="GeneID" id="116300384"/>
<keyword evidence="13" id="KW-1185">Reference proteome</keyword>
<comment type="pathway">
    <text evidence="3">Protein modification; protein ubiquitination.</text>
</comment>
<reference evidence="14" key="1">
    <citation type="submission" date="2025-08" db="UniProtKB">
        <authorList>
            <consortium name="RefSeq"/>
        </authorList>
    </citation>
    <scope>IDENTIFICATION</scope>
    <source>
        <tissue evidence="14">Tentacle</tissue>
    </source>
</reference>
<dbReference type="InterPro" id="IPR019749">
    <property type="entry name" value="Band_41_domain"/>
</dbReference>
<dbReference type="PANTHER" id="PTHR23280">
    <property type="entry name" value="4.1 G PROTEIN"/>
    <property type="match status" value="1"/>
</dbReference>
<evidence type="ECO:0000256" key="5">
    <source>
        <dbReference type="ARBA" id="ARBA00022490"/>
    </source>
</evidence>
<dbReference type="InterPro" id="IPR018980">
    <property type="entry name" value="FERM_PH-like_C"/>
</dbReference>
<keyword evidence="7 10" id="KW-0863">Zinc-finger</keyword>
<dbReference type="GO" id="GO:0005737">
    <property type="term" value="C:cytoplasm"/>
    <property type="evidence" value="ECO:0007669"/>
    <property type="project" value="UniProtKB-SubCell"/>
</dbReference>
<dbReference type="InterPro" id="IPR000798">
    <property type="entry name" value="Ez/rad/moesin-like"/>
</dbReference>
<dbReference type="InParanoid" id="A0A6P8IF15"/>
<dbReference type="SMART" id="SM01196">
    <property type="entry name" value="FERM_C"/>
    <property type="match status" value="1"/>
</dbReference>
<keyword evidence="5" id="KW-0963">Cytoplasm</keyword>
<organism evidence="13 14">
    <name type="scientific">Actinia tenebrosa</name>
    <name type="common">Australian red waratah sea anemone</name>
    <dbReference type="NCBI Taxonomy" id="6105"/>
    <lineage>
        <taxon>Eukaryota</taxon>
        <taxon>Metazoa</taxon>
        <taxon>Cnidaria</taxon>
        <taxon>Anthozoa</taxon>
        <taxon>Hexacorallia</taxon>
        <taxon>Actiniaria</taxon>
        <taxon>Actiniidae</taxon>
        <taxon>Actinia</taxon>
    </lineage>
</organism>
<evidence type="ECO:0000256" key="9">
    <source>
        <dbReference type="ARBA" id="ARBA00022833"/>
    </source>
</evidence>
<dbReference type="InterPro" id="IPR019748">
    <property type="entry name" value="FERM_central"/>
</dbReference>
<dbReference type="Pfam" id="PF09379">
    <property type="entry name" value="FERM_N"/>
    <property type="match status" value="1"/>
</dbReference>
<dbReference type="InterPro" id="IPR029071">
    <property type="entry name" value="Ubiquitin-like_domsf"/>
</dbReference>
<evidence type="ECO:0000256" key="3">
    <source>
        <dbReference type="ARBA" id="ARBA00004906"/>
    </source>
</evidence>
<dbReference type="SUPFAM" id="SSF54236">
    <property type="entry name" value="Ubiquitin-like"/>
    <property type="match status" value="1"/>
</dbReference>
<name>A0A6P8IF15_ACTTE</name>
<protein>
    <recommendedName>
        <fullName evidence="4">RING-type E3 ubiquitin transferase</fullName>
        <ecNumber evidence="4">2.3.2.27</ecNumber>
    </recommendedName>
</protein>
<evidence type="ECO:0000313" key="14">
    <source>
        <dbReference type="RefSeq" id="XP_031565115.1"/>
    </source>
</evidence>
<evidence type="ECO:0000256" key="2">
    <source>
        <dbReference type="ARBA" id="ARBA00004496"/>
    </source>
</evidence>
<dbReference type="CDD" id="cd13195">
    <property type="entry name" value="FERM_C_MYLIP_IDOL"/>
    <property type="match status" value="1"/>
</dbReference>
<dbReference type="Pfam" id="PF13920">
    <property type="entry name" value="zf-C3HC4_3"/>
    <property type="match status" value="1"/>
</dbReference>
<dbReference type="AlphaFoldDB" id="A0A6P8IF15"/>
<dbReference type="RefSeq" id="XP_031565115.1">
    <property type="nucleotide sequence ID" value="XM_031709255.1"/>
</dbReference>